<dbReference type="Gene3D" id="2.120.10.10">
    <property type="match status" value="1"/>
</dbReference>
<keyword evidence="3" id="KW-1185">Reference proteome</keyword>
<gene>
    <name evidence="2" type="ORF">CAL65_21595</name>
</gene>
<dbReference type="Proteomes" id="UP000256763">
    <property type="component" value="Unassembled WGS sequence"/>
</dbReference>
<sequence length="382" mass="41124">MSLILLIVSIALTGCGKPAPEESTRFSYTGEQDVVSLGVARSKDYLHVVWVEAHDPPQAFHSRSRDGRTWSDPVAIDTEQAPPDRSSRSNDIRIAAHDESLVVVWQTQGEGFRGSGPMVLARSSDGGQTWHAAEPPATTSAAPSHGFFALSATSGGEFHLAWLDNRHGQQGLHHAHSKDGLDWSAVTTIESITCQCCWNTLAHGERHHYVLYRGIAPRDMHLAVQPHDGNWRTTAAVGAFGWDINGCPHVGGGLVASDDALHALVWTGSEAYQGVHYTRGKPDGTGWQEQARVAAKEAGNPDLSLRGGGGLTAVWDQNGAAAGIYVAWIENDRFSRALRLSDRPQARLPLALPVDTGAAVFWTERGSNGRLGWVVSVVEGSK</sequence>
<dbReference type="InterPro" id="IPR036278">
    <property type="entry name" value="Sialidase_sf"/>
</dbReference>
<dbReference type="SUPFAM" id="SSF50939">
    <property type="entry name" value="Sialidases"/>
    <property type="match status" value="1"/>
</dbReference>
<evidence type="ECO:0000313" key="2">
    <source>
        <dbReference type="EMBL" id="RFA31728.1"/>
    </source>
</evidence>
<dbReference type="CDD" id="cd15482">
    <property type="entry name" value="Sialidase_non-viral"/>
    <property type="match status" value="1"/>
</dbReference>
<dbReference type="AlphaFoldDB" id="A0A3E0WG73"/>
<accession>A0A3E0WG73</accession>
<feature type="region of interest" description="Disordered" evidence="1">
    <location>
        <begin position="58"/>
        <end position="89"/>
    </location>
</feature>
<organism evidence="2 3">
    <name type="scientific">Alkalilimnicola ehrlichii</name>
    <dbReference type="NCBI Taxonomy" id="351052"/>
    <lineage>
        <taxon>Bacteria</taxon>
        <taxon>Pseudomonadati</taxon>
        <taxon>Pseudomonadota</taxon>
        <taxon>Gammaproteobacteria</taxon>
        <taxon>Chromatiales</taxon>
        <taxon>Ectothiorhodospiraceae</taxon>
        <taxon>Alkalilimnicola</taxon>
    </lineage>
</organism>
<evidence type="ECO:0008006" key="4">
    <source>
        <dbReference type="Google" id="ProtNLM"/>
    </source>
</evidence>
<evidence type="ECO:0000256" key="1">
    <source>
        <dbReference type="SAM" id="MobiDB-lite"/>
    </source>
</evidence>
<proteinExistence type="predicted"/>
<dbReference type="EMBL" id="NFZW01000041">
    <property type="protein sequence ID" value="RFA31728.1"/>
    <property type="molecule type" value="Genomic_DNA"/>
</dbReference>
<protein>
    <recommendedName>
        <fullName evidence="4">Exo-alpha-sialidase</fullName>
    </recommendedName>
</protein>
<comment type="caution">
    <text evidence="2">The sequence shown here is derived from an EMBL/GenBank/DDBJ whole genome shotgun (WGS) entry which is preliminary data.</text>
</comment>
<reference evidence="3" key="1">
    <citation type="submission" date="2017-05" db="EMBL/GenBank/DDBJ databases">
        <authorList>
            <person name="Sharma S."/>
            <person name="Sidhu C."/>
            <person name="Pinnaka A.K."/>
        </authorList>
    </citation>
    <scope>NUCLEOTIDE SEQUENCE [LARGE SCALE GENOMIC DNA]</scope>
    <source>
        <strain evidence="3">AK93</strain>
    </source>
</reference>
<evidence type="ECO:0000313" key="3">
    <source>
        <dbReference type="Proteomes" id="UP000256763"/>
    </source>
</evidence>
<name>A0A3E0WG73_9GAMM</name>